<accession>A0A8S1CU25</accession>
<dbReference type="CDD" id="cd14473">
    <property type="entry name" value="FERM_B-lobe"/>
    <property type="match status" value="1"/>
</dbReference>
<comment type="caution">
    <text evidence="4">The sequence shown here is derived from an EMBL/GenBank/DDBJ whole genome shotgun (WGS) entry which is preliminary data.</text>
</comment>
<proteinExistence type="predicted"/>
<feature type="domain" description="FERM" evidence="3">
    <location>
        <begin position="206"/>
        <end position="548"/>
    </location>
</feature>
<evidence type="ECO:0000256" key="1">
    <source>
        <dbReference type="ARBA" id="ARBA00039547"/>
    </source>
</evidence>
<dbReference type="Proteomes" id="UP000494165">
    <property type="component" value="Unassembled WGS sequence"/>
</dbReference>
<evidence type="ECO:0000259" key="3">
    <source>
        <dbReference type="PROSITE" id="PS50057"/>
    </source>
</evidence>
<evidence type="ECO:0000313" key="4">
    <source>
        <dbReference type="EMBL" id="CAB3374128.1"/>
    </source>
</evidence>
<name>A0A8S1CU25_9INSE</name>
<dbReference type="GO" id="GO:0030182">
    <property type="term" value="P:neuron differentiation"/>
    <property type="evidence" value="ECO:0007669"/>
    <property type="project" value="UniProtKB-ARBA"/>
</dbReference>
<dbReference type="InterPro" id="IPR057096">
    <property type="entry name" value="KRIT1_FRMD8_FERM_C"/>
</dbReference>
<dbReference type="Gene3D" id="3.10.20.90">
    <property type="entry name" value="Phosphatidylinositol 3-kinase Catalytic Subunit, Chain A, domain 1"/>
    <property type="match status" value="1"/>
</dbReference>
<dbReference type="InterPro" id="IPR019748">
    <property type="entry name" value="FERM_central"/>
</dbReference>
<organism evidence="4 5">
    <name type="scientific">Cloeon dipterum</name>
    <dbReference type="NCBI Taxonomy" id="197152"/>
    <lineage>
        <taxon>Eukaryota</taxon>
        <taxon>Metazoa</taxon>
        <taxon>Ecdysozoa</taxon>
        <taxon>Arthropoda</taxon>
        <taxon>Hexapoda</taxon>
        <taxon>Insecta</taxon>
        <taxon>Pterygota</taxon>
        <taxon>Palaeoptera</taxon>
        <taxon>Ephemeroptera</taxon>
        <taxon>Pisciforma</taxon>
        <taxon>Baetidae</taxon>
        <taxon>Cloeon</taxon>
    </lineage>
</organism>
<dbReference type="GO" id="GO:0090090">
    <property type="term" value="P:negative regulation of canonical Wnt signaling pathway"/>
    <property type="evidence" value="ECO:0007669"/>
    <property type="project" value="TreeGrafter"/>
</dbReference>
<dbReference type="PROSITE" id="PS50057">
    <property type="entry name" value="FERM_3"/>
    <property type="match status" value="1"/>
</dbReference>
<dbReference type="AlphaFoldDB" id="A0A8S1CU25"/>
<dbReference type="InterPro" id="IPR035963">
    <property type="entry name" value="FERM_2"/>
</dbReference>
<dbReference type="InterPro" id="IPR051594">
    <property type="entry name" value="KRIT1/FRMD8"/>
</dbReference>
<evidence type="ECO:0000313" key="5">
    <source>
        <dbReference type="Proteomes" id="UP000494165"/>
    </source>
</evidence>
<dbReference type="FunFam" id="1.20.80.10:FF:000029">
    <property type="entry name" value="Uncharacterized protein, isoform A"/>
    <property type="match status" value="1"/>
</dbReference>
<dbReference type="PANTHER" id="PTHR13283">
    <property type="entry name" value="KREV INTERACTION TRAPPED 1-RELATED"/>
    <property type="match status" value="1"/>
</dbReference>
<protein>
    <recommendedName>
        <fullName evidence="1">FERM domain-containing protein 8</fullName>
    </recommendedName>
</protein>
<dbReference type="EMBL" id="CADEPI010000093">
    <property type="protein sequence ID" value="CAB3374128.1"/>
    <property type="molecule type" value="Genomic_DNA"/>
</dbReference>
<evidence type="ECO:0000256" key="2">
    <source>
        <dbReference type="SAM" id="MobiDB-lite"/>
    </source>
</evidence>
<dbReference type="Pfam" id="PF24522">
    <property type="entry name" value="KRIT1_FRMD8_FERM_C"/>
    <property type="match status" value="1"/>
</dbReference>
<dbReference type="OrthoDB" id="2142533at2759"/>
<sequence>MDSRDKFRVKSDSRESKLPHSLASSSLNEHRIRMAAVDGREESLSSRCGHSDADAQSPGSYITVIPVDYSRRSPYPTATTDYLVDQYSEYLRERARDEYLRGDYNINSDPQYEDTGPMYTLAPRYAESLASYNSMGQEREWDPRSLSQVANQVVPQAQAIQPQQVVHQEAQNLNEQLAAKQQSQQQQQQQQIAAEKAAMPPPKKTIQLAVFLFSPVVLSLEAPRHITAADLATAVLQEEQLGLPRSSGDAFSIWMTSGLLEIQLKPNHKPLEARQNWQFLLSRFSDASESRKERDEPRIALQRNVYLPRLDEERIKEQKVLELLYEEAKYNILEGRYPCEVSHYIMLGGLQARIELGPYDPHNHTPEFFRQQHGDFLPAHVRRGAGWAWLPVSSKRSPEVRLLEAFKSVPAATPVKRLIRKYLEFCWALPYYGSAFFNGQIEQPVRGLTSLITHQDIPVLVAVNERGIHVIDEIQCTVLLGLKYEELSWEYARPSQEDSPDCLPCLFIQFMVVENGARVSKILQVFSKQAIMMDALISTFVDRLKQKASEEAEKATFDAATDTDELHAPLRTPMRREIPLQSTLSNKLSKLTLATFDDDGRCIGQMGSWSFSH</sequence>
<dbReference type="Gene3D" id="1.20.80.10">
    <property type="match status" value="1"/>
</dbReference>
<feature type="region of interest" description="Disordered" evidence="2">
    <location>
        <begin position="1"/>
        <end position="30"/>
    </location>
</feature>
<dbReference type="Pfam" id="PF00373">
    <property type="entry name" value="FERM_M"/>
    <property type="match status" value="1"/>
</dbReference>
<reference evidence="4 5" key="1">
    <citation type="submission" date="2020-04" db="EMBL/GenBank/DDBJ databases">
        <authorList>
            <person name="Alioto T."/>
            <person name="Alioto T."/>
            <person name="Gomez Garrido J."/>
        </authorList>
    </citation>
    <scope>NUCLEOTIDE SEQUENCE [LARGE SCALE GENOMIC DNA]</scope>
</reference>
<dbReference type="GO" id="GO:0009887">
    <property type="term" value="P:animal organ morphogenesis"/>
    <property type="evidence" value="ECO:0007669"/>
    <property type="project" value="UniProtKB-ARBA"/>
</dbReference>
<dbReference type="InterPro" id="IPR014352">
    <property type="entry name" value="FERM/acyl-CoA-bd_prot_sf"/>
</dbReference>
<feature type="compositionally biased region" description="Basic and acidic residues" evidence="2">
    <location>
        <begin position="1"/>
        <end position="18"/>
    </location>
</feature>
<dbReference type="GO" id="GO:0005886">
    <property type="term" value="C:plasma membrane"/>
    <property type="evidence" value="ECO:0007669"/>
    <property type="project" value="TreeGrafter"/>
</dbReference>
<keyword evidence="5" id="KW-1185">Reference proteome</keyword>
<dbReference type="PANTHER" id="PTHR13283:SF10">
    <property type="entry name" value="FERM DOMAIN-CONTAINING PROTEIN 8"/>
    <property type="match status" value="1"/>
</dbReference>
<dbReference type="SUPFAM" id="SSF47031">
    <property type="entry name" value="Second domain of FERM"/>
    <property type="match status" value="1"/>
</dbReference>
<dbReference type="Gene3D" id="2.30.29.30">
    <property type="entry name" value="Pleckstrin-homology domain (PH domain)/Phosphotyrosine-binding domain (PTB)"/>
    <property type="match status" value="1"/>
</dbReference>
<dbReference type="InterPro" id="IPR011993">
    <property type="entry name" value="PH-like_dom_sf"/>
</dbReference>
<dbReference type="SMART" id="SM00295">
    <property type="entry name" value="B41"/>
    <property type="match status" value="1"/>
</dbReference>
<dbReference type="InterPro" id="IPR000299">
    <property type="entry name" value="FERM_domain"/>
</dbReference>
<gene>
    <name evidence="4" type="ORF">CLODIP_2_CD13814</name>
</gene>
<dbReference type="InterPro" id="IPR019749">
    <property type="entry name" value="Band_41_domain"/>
</dbReference>